<evidence type="ECO:0000313" key="4">
    <source>
        <dbReference type="EMBL" id="RLQ87171.1"/>
    </source>
</evidence>
<dbReference type="EMBL" id="RCWN01000001">
    <property type="protein sequence ID" value="RLQ87171.1"/>
    <property type="molecule type" value="Genomic_DNA"/>
</dbReference>
<dbReference type="Proteomes" id="UP000281094">
    <property type="component" value="Unassembled WGS sequence"/>
</dbReference>
<keyword evidence="4" id="KW-0808">Transferase</keyword>
<dbReference type="CDD" id="cd03056">
    <property type="entry name" value="GST_N_4"/>
    <property type="match status" value="1"/>
</dbReference>
<dbReference type="InterPro" id="IPR004045">
    <property type="entry name" value="Glutathione_S-Trfase_N"/>
</dbReference>
<dbReference type="SUPFAM" id="SSF47616">
    <property type="entry name" value="GST C-terminal domain-like"/>
    <property type="match status" value="1"/>
</dbReference>
<dbReference type="PROSITE" id="PS50404">
    <property type="entry name" value="GST_NTER"/>
    <property type="match status" value="1"/>
</dbReference>
<dbReference type="InterPro" id="IPR036249">
    <property type="entry name" value="Thioredoxin-like_sf"/>
</dbReference>
<dbReference type="PANTHER" id="PTHR44051">
    <property type="entry name" value="GLUTATHIONE S-TRANSFERASE-RELATED"/>
    <property type="match status" value="1"/>
</dbReference>
<dbReference type="SFLD" id="SFLDG00358">
    <property type="entry name" value="Main_(cytGST)"/>
    <property type="match status" value="1"/>
</dbReference>
<proteinExistence type="inferred from homology"/>
<dbReference type="PROSITE" id="PS50405">
    <property type="entry name" value="GST_CTER"/>
    <property type="match status" value="1"/>
</dbReference>
<protein>
    <submittedName>
        <fullName evidence="4">Glutathione S-transferase family protein</fullName>
    </submittedName>
</protein>
<evidence type="ECO:0000259" key="3">
    <source>
        <dbReference type="PROSITE" id="PS50405"/>
    </source>
</evidence>
<keyword evidence="5" id="KW-1185">Reference proteome</keyword>
<dbReference type="InterPro" id="IPR010987">
    <property type="entry name" value="Glutathione-S-Trfase_C-like"/>
</dbReference>
<sequence>MAEFSLHCFYESGNAYKPALMLALNEADWEPIKVDFFNGETRGSDWRTENNVMGEVPVLTHHRQDGDLTLTQSGAILTYLARHFGSYGPSNEEQELEVMRWLLFDSQKVSGYAGPLRFLRHLKRTGETEVTAFLHGRLAGALAVLDARLEGRKWLAADGATIADLACCGYLYWPDEIGIDLADYPNISPWLEQIAALPGYQSAAALMPRAFGG</sequence>
<reference evidence="4 5" key="1">
    <citation type="submission" date="2018-10" db="EMBL/GenBank/DDBJ databases">
        <title>Notoacmeibacter sp. M2BS9Y-3-1, whole genome shotgun sequence.</title>
        <authorList>
            <person name="Tuo L."/>
        </authorList>
    </citation>
    <scope>NUCLEOTIDE SEQUENCE [LARGE SCALE GENOMIC DNA]</scope>
    <source>
        <strain evidence="4 5">M2BS9Y-3-1</strain>
    </source>
</reference>
<dbReference type="Pfam" id="PF00043">
    <property type="entry name" value="GST_C"/>
    <property type="match status" value="1"/>
</dbReference>
<feature type="domain" description="GST C-terminal" evidence="3">
    <location>
        <begin position="91"/>
        <end position="211"/>
    </location>
</feature>
<dbReference type="GO" id="GO:0016740">
    <property type="term" value="F:transferase activity"/>
    <property type="evidence" value="ECO:0007669"/>
    <property type="project" value="UniProtKB-KW"/>
</dbReference>
<dbReference type="AlphaFoldDB" id="A0A3L7JC85"/>
<evidence type="ECO:0000313" key="5">
    <source>
        <dbReference type="Proteomes" id="UP000281094"/>
    </source>
</evidence>
<dbReference type="InterPro" id="IPR004046">
    <property type="entry name" value="GST_C"/>
</dbReference>
<dbReference type="Gene3D" id="1.20.1050.10">
    <property type="match status" value="1"/>
</dbReference>
<accession>A0A3L7JC85</accession>
<dbReference type="Pfam" id="PF02798">
    <property type="entry name" value="GST_N"/>
    <property type="match status" value="1"/>
</dbReference>
<feature type="domain" description="GST N-terminal" evidence="2">
    <location>
        <begin position="2"/>
        <end position="88"/>
    </location>
</feature>
<evidence type="ECO:0000259" key="2">
    <source>
        <dbReference type="PROSITE" id="PS50404"/>
    </source>
</evidence>
<comment type="caution">
    <text evidence="4">The sequence shown here is derived from an EMBL/GenBank/DDBJ whole genome shotgun (WGS) entry which is preliminary data.</text>
</comment>
<dbReference type="InterPro" id="IPR036282">
    <property type="entry name" value="Glutathione-S-Trfase_C_sf"/>
</dbReference>
<organism evidence="4 5">
    <name type="scientific">Notoacmeibacter ruber</name>
    <dbReference type="NCBI Taxonomy" id="2670375"/>
    <lineage>
        <taxon>Bacteria</taxon>
        <taxon>Pseudomonadati</taxon>
        <taxon>Pseudomonadota</taxon>
        <taxon>Alphaproteobacteria</taxon>
        <taxon>Hyphomicrobiales</taxon>
        <taxon>Notoacmeibacteraceae</taxon>
        <taxon>Notoacmeibacter</taxon>
    </lineage>
</organism>
<dbReference type="SFLD" id="SFLDS00019">
    <property type="entry name" value="Glutathione_Transferase_(cytos"/>
    <property type="match status" value="1"/>
</dbReference>
<dbReference type="SUPFAM" id="SSF52833">
    <property type="entry name" value="Thioredoxin-like"/>
    <property type="match status" value="1"/>
</dbReference>
<dbReference type="Gene3D" id="3.40.30.10">
    <property type="entry name" value="Glutaredoxin"/>
    <property type="match status" value="1"/>
</dbReference>
<comment type="similarity">
    <text evidence="1">Belongs to the GST superfamily.</text>
</comment>
<dbReference type="InterPro" id="IPR040079">
    <property type="entry name" value="Glutathione_S-Trfase"/>
</dbReference>
<evidence type="ECO:0000256" key="1">
    <source>
        <dbReference type="RuleBase" id="RU003494"/>
    </source>
</evidence>
<dbReference type="PANTHER" id="PTHR44051:SF2">
    <property type="entry name" value="HYPOTHETICAL GLUTATHIONE S-TRANSFERASE LIKE PROTEIN"/>
    <property type="match status" value="1"/>
</dbReference>
<name>A0A3L7JC85_9HYPH</name>
<gene>
    <name evidence="4" type="ORF">D8780_02020</name>
</gene>